<name>A0A5M4ATC1_9BACT</name>
<dbReference type="SUPFAM" id="SSF56935">
    <property type="entry name" value="Porins"/>
    <property type="match status" value="1"/>
</dbReference>
<proteinExistence type="inferred from homology"/>
<sequence>MRNFALLITVLAISLQSLWAQTREISGVVTSGDDGSTIPGVSVSVKGTTLGTITDVDGKYTLNVPQDANALVFSFVGMKTVEVSLTTQTVYNVTMKSESVNVNEVVVTGYGVKKKAAFTGAASTLDQQKITDRTNPSPIAALSGNVAGLQMSTGSGQPGAPATIYIRGRNSLNSGTQPLYVIDGVPMAAGSWGIRADEGQTFSPLSSLNPDDIASITVLKDATATSIYGARAANGVIVITTKQAKAGAKTKVSLDVKTGWEEMPSFTNRYKVVNADQYNELQVEGWKNYFNDGVTDPSKLMTTEEASNRYYNGSIYGYSLPEQGITKDNMANVNWLDQVTRKGLVENYNLSVQSAGQSPKSPRYFLSLGYMKDKAIIVGKDFKRYSVRLNLDQNPTNWLTFGMNTSLSYTETNMGAGGGYFSDPITQAYMQSPLTPVKDQNGDWNFNTVNGYNPVAQRSALGDKSRNQNYRALISPYLTIKFMPELSYTSRLGVDYMHMNEFGYWSFLQPQGKDMRGMGENSTNDQSVITLTNTLNYIKTLNGGHNINLMLGQETSSTNLNTTYLSGSNYPVPDKNVASLAATPGSASTDKYELRLASFFFNGEYDYNDKYYLSGSYRVDGSSRFGSNNRWAGFWSVGAKYRITQEDFMSSTSGWLNSLTIRSSYGTSGNQAVGLDPNSTTIYNGWYASRPLWGYGYNYNSNGGSSPEQVGNPDLKWEQTAKFNVGLDATLWSMFDITFDYYHHETQHMVFAMPLSMTSGYSSVPKNIGKLKNTGFELSLTANIIRRKDLKWSATFVGATNKNRIEKLSTDNPIESTYTIIEPGHDIYQFKMKEFAGVDAQTGAPLYYLNETGDKTTTDYNAAAKRYVGKASPDYQGSFSTALKFKGFDFSVQMNYALGGKIYGSNLRYDEQRGGGLNQAMTRYVYDNRWQQPGDIAKVPKFEMTESNYHSSQFLMNGDYLKIENVVLGYTFPRTLVKNLQNLRVYVTANNLYTFTASDYRGFDPASVGANGIQWWNYPTPRTFMAGLSVNF</sequence>
<dbReference type="Gene3D" id="2.170.130.10">
    <property type="entry name" value="TonB-dependent receptor, plug domain"/>
    <property type="match status" value="1"/>
</dbReference>
<dbReference type="EMBL" id="BLAX01000001">
    <property type="protein sequence ID" value="GET31189.1"/>
    <property type="molecule type" value="Genomic_DNA"/>
</dbReference>
<dbReference type="Pfam" id="PF00593">
    <property type="entry name" value="TonB_dep_Rec_b-barrel"/>
    <property type="match status" value="1"/>
</dbReference>
<dbReference type="InterPro" id="IPR008969">
    <property type="entry name" value="CarboxyPept-like_regulatory"/>
</dbReference>
<dbReference type="InterPro" id="IPR037066">
    <property type="entry name" value="Plug_dom_sf"/>
</dbReference>
<evidence type="ECO:0000256" key="3">
    <source>
        <dbReference type="ARBA" id="ARBA00022452"/>
    </source>
</evidence>
<accession>A0A5M4ATC1</accession>
<feature type="signal peptide" evidence="10">
    <location>
        <begin position="1"/>
        <end position="20"/>
    </location>
</feature>
<dbReference type="InterPro" id="IPR023996">
    <property type="entry name" value="TonB-dep_OMP_SusC/RagA"/>
</dbReference>
<keyword evidence="5 9" id="KW-0798">TonB box</keyword>
<evidence type="ECO:0000256" key="4">
    <source>
        <dbReference type="ARBA" id="ARBA00022692"/>
    </source>
</evidence>
<evidence type="ECO:0000259" key="12">
    <source>
        <dbReference type="Pfam" id="PF07715"/>
    </source>
</evidence>
<evidence type="ECO:0000256" key="1">
    <source>
        <dbReference type="ARBA" id="ARBA00004571"/>
    </source>
</evidence>
<dbReference type="InterPro" id="IPR036942">
    <property type="entry name" value="Beta-barrel_TonB_sf"/>
</dbReference>
<keyword evidence="2 8" id="KW-0813">Transport</keyword>
<dbReference type="NCBIfam" id="TIGR04056">
    <property type="entry name" value="OMP_RagA_SusC"/>
    <property type="match status" value="1"/>
</dbReference>
<dbReference type="SUPFAM" id="SSF49464">
    <property type="entry name" value="Carboxypeptidase regulatory domain-like"/>
    <property type="match status" value="1"/>
</dbReference>
<keyword evidence="3 8" id="KW-1134">Transmembrane beta strand</keyword>
<dbReference type="Gene3D" id="2.60.40.1120">
    <property type="entry name" value="Carboxypeptidase-like, regulatory domain"/>
    <property type="match status" value="1"/>
</dbReference>
<feature type="chain" id="PRO_5024386013" evidence="10">
    <location>
        <begin position="21"/>
        <end position="1032"/>
    </location>
</feature>
<evidence type="ECO:0000256" key="2">
    <source>
        <dbReference type="ARBA" id="ARBA00022448"/>
    </source>
</evidence>
<evidence type="ECO:0000256" key="5">
    <source>
        <dbReference type="ARBA" id="ARBA00023077"/>
    </source>
</evidence>
<feature type="domain" description="TonB-dependent receptor plug" evidence="12">
    <location>
        <begin position="117"/>
        <end position="236"/>
    </location>
</feature>
<evidence type="ECO:0000256" key="9">
    <source>
        <dbReference type="RuleBase" id="RU003357"/>
    </source>
</evidence>
<comment type="caution">
    <text evidence="13">The sequence shown here is derived from an EMBL/GenBank/DDBJ whole genome shotgun (WGS) entry which is preliminary data.</text>
</comment>
<dbReference type="InterPro" id="IPR000531">
    <property type="entry name" value="Beta-barrel_TonB"/>
</dbReference>
<feature type="domain" description="TonB-dependent receptor-like beta-barrel" evidence="11">
    <location>
        <begin position="440"/>
        <end position="992"/>
    </location>
</feature>
<keyword evidence="4 8" id="KW-0812">Transmembrane</keyword>
<dbReference type="InterPro" id="IPR012910">
    <property type="entry name" value="Plug_dom"/>
</dbReference>
<dbReference type="OrthoDB" id="9768177at2"/>
<evidence type="ECO:0000313" key="13">
    <source>
        <dbReference type="EMBL" id="GET31189.1"/>
    </source>
</evidence>
<evidence type="ECO:0000313" key="14">
    <source>
        <dbReference type="Proteomes" id="UP000391834"/>
    </source>
</evidence>
<dbReference type="InterPro" id="IPR023997">
    <property type="entry name" value="TonB-dep_OMP_SusC/RagA_CS"/>
</dbReference>
<evidence type="ECO:0000256" key="6">
    <source>
        <dbReference type="ARBA" id="ARBA00023136"/>
    </source>
</evidence>
<dbReference type="Pfam" id="PF13715">
    <property type="entry name" value="CarbopepD_reg_2"/>
    <property type="match status" value="1"/>
</dbReference>
<comment type="subcellular location">
    <subcellularLocation>
        <location evidence="1 8">Cell outer membrane</location>
        <topology evidence="1 8">Multi-pass membrane protein</topology>
    </subcellularLocation>
</comment>
<keyword evidence="14" id="KW-1185">Reference proteome</keyword>
<dbReference type="InterPro" id="IPR039426">
    <property type="entry name" value="TonB-dep_rcpt-like"/>
</dbReference>
<dbReference type="NCBIfam" id="TIGR04057">
    <property type="entry name" value="SusC_RagA_signa"/>
    <property type="match status" value="1"/>
</dbReference>
<evidence type="ECO:0000259" key="11">
    <source>
        <dbReference type="Pfam" id="PF00593"/>
    </source>
</evidence>
<protein>
    <submittedName>
        <fullName evidence="13">SusC/RagA family TonB-linked outer membrane protein</fullName>
    </submittedName>
</protein>
<dbReference type="Gene3D" id="2.40.170.20">
    <property type="entry name" value="TonB-dependent receptor, beta-barrel domain"/>
    <property type="match status" value="1"/>
</dbReference>
<evidence type="ECO:0000256" key="7">
    <source>
        <dbReference type="ARBA" id="ARBA00023237"/>
    </source>
</evidence>
<dbReference type="PROSITE" id="PS52016">
    <property type="entry name" value="TONB_DEPENDENT_REC_3"/>
    <property type="match status" value="1"/>
</dbReference>
<dbReference type="RefSeq" id="WP_025864792.1">
    <property type="nucleotide sequence ID" value="NZ_BLAX01000001.1"/>
</dbReference>
<evidence type="ECO:0000256" key="8">
    <source>
        <dbReference type="PROSITE-ProRule" id="PRU01360"/>
    </source>
</evidence>
<dbReference type="AlphaFoldDB" id="A0A5M4ATC1"/>
<reference evidence="13 14" key="1">
    <citation type="submission" date="2019-10" db="EMBL/GenBank/DDBJ databases">
        <title>Prolixibacter strains distinguished by the presence of nitrate reductase genes were adept at nitrate-dependent anaerobic corrosion of metallic iron and carbon steel.</title>
        <authorList>
            <person name="Iino T."/>
            <person name="Shono N."/>
            <person name="Ito K."/>
            <person name="Nakamura R."/>
            <person name="Sueoka K."/>
            <person name="Harayama S."/>
            <person name="Ohkuma M."/>
        </authorList>
    </citation>
    <scope>NUCLEOTIDE SEQUENCE [LARGE SCALE GENOMIC DNA]</scope>
    <source>
        <strain evidence="13 14">JCM 13498</strain>
    </source>
</reference>
<dbReference type="Pfam" id="PF07715">
    <property type="entry name" value="Plug"/>
    <property type="match status" value="1"/>
</dbReference>
<dbReference type="GO" id="GO:0009279">
    <property type="term" value="C:cell outer membrane"/>
    <property type="evidence" value="ECO:0007669"/>
    <property type="project" value="UniProtKB-SubCell"/>
</dbReference>
<keyword evidence="6 8" id="KW-0472">Membrane</keyword>
<gene>
    <name evidence="13" type="ORF">PbJCM13498_00520</name>
</gene>
<keyword evidence="10" id="KW-0732">Signal</keyword>
<comment type="similarity">
    <text evidence="8 9">Belongs to the TonB-dependent receptor family.</text>
</comment>
<organism evidence="13 14">
    <name type="scientific">Prolixibacter bellariivorans</name>
    <dbReference type="NCBI Taxonomy" id="314319"/>
    <lineage>
        <taxon>Bacteria</taxon>
        <taxon>Pseudomonadati</taxon>
        <taxon>Bacteroidota</taxon>
        <taxon>Bacteroidia</taxon>
        <taxon>Marinilabiliales</taxon>
        <taxon>Prolixibacteraceae</taxon>
        <taxon>Prolixibacter</taxon>
    </lineage>
</organism>
<keyword evidence="7 8" id="KW-0998">Cell outer membrane</keyword>
<dbReference type="Proteomes" id="UP000391834">
    <property type="component" value="Unassembled WGS sequence"/>
</dbReference>
<evidence type="ECO:0000256" key="10">
    <source>
        <dbReference type="SAM" id="SignalP"/>
    </source>
</evidence>